<dbReference type="InterPro" id="IPR013317">
    <property type="entry name" value="DnaA_dom"/>
</dbReference>
<protein>
    <submittedName>
        <fullName evidence="10">ATPase involved in DNA replication initiation</fullName>
    </submittedName>
</protein>
<dbReference type="eggNOG" id="COG0593">
    <property type="taxonomic scope" value="Bacteria"/>
</dbReference>
<sequence length="322" mass="37370">MNWFISDFNIRACRLVKYYKLEKAPDVTLLYGPRGVGKSALLRYLYQKNEPEQGMLMTDALAFARQYAYSAQENKLDVFRKRHRSVRLLLIDDLQFLAGKAKTIEELHYTYEYIIENGGKMVITMEADLPVLDFLGERLASRFLSGVVIPIAGPETDELERFLEGYIREKRLFMDTSVLSLIAGRTDNLADALLCLRKFIQFAELQQEELSLTCFQAYWEQEESKKNNSADPMNIIRNVSETMGIPVEELLSASRKTKVNEAREMAIYIIRTLCNCSYPEIGRYFNRNHNTIIMSHKKMQGKLAKDQELKTKYELILNGFQY</sequence>
<dbReference type="PANTHER" id="PTHR30050">
    <property type="entry name" value="CHROMOSOMAL REPLICATION INITIATOR PROTEIN DNAA"/>
    <property type="match status" value="1"/>
</dbReference>
<evidence type="ECO:0000313" key="10">
    <source>
        <dbReference type="EMBL" id="EHQ90145.1"/>
    </source>
</evidence>
<dbReference type="InterPro" id="IPR003593">
    <property type="entry name" value="AAA+_ATPase"/>
</dbReference>
<evidence type="ECO:0000256" key="1">
    <source>
        <dbReference type="ARBA" id="ARBA00022490"/>
    </source>
</evidence>
<dbReference type="GO" id="GO:0005524">
    <property type="term" value="F:ATP binding"/>
    <property type="evidence" value="ECO:0007669"/>
    <property type="project" value="UniProtKB-KW"/>
</dbReference>
<gene>
    <name evidence="10" type="ORF">DesyoDRAFT_3109</name>
</gene>
<dbReference type="SMART" id="SM00382">
    <property type="entry name" value="AAA"/>
    <property type="match status" value="1"/>
</dbReference>
<evidence type="ECO:0000256" key="5">
    <source>
        <dbReference type="ARBA" id="ARBA00023121"/>
    </source>
</evidence>
<evidence type="ECO:0000313" key="11">
    <source>
        <dbReference type="Proteomes" id="UP000005104"/>
    </source>
</evidence>
<dbReference type="Proteomes" id="UP000005104">
    <property type="component" value="Chromosome"/>
</dbReference>
<evidence type="ECO:0000256" key="3">
    <source>
        <dbReference type="ARBA" id="ARBA00022741"/>
    </source>
</evidence>
<keyword evidence="4" id="KW-0067">ATP-binding</keyword>
<keyword evidence="11" id="KW-1185">Reference proteome</keyword>
<dbReference type="SUPFAM" id="SSF52540">
    <property type="entry name" value="P-loop containing nucleoside triphosphate hydrolases"/>
    <property type="match status" value="1"/>
</dbReference>
<dbReference type="InterPro" id="IPR020591">
    <property type="entry name" value="Chromosome_initiator_DnaA-like"/>
</dbReference>
<feature type="domain" description="AAA+ ATPase" evidence="8">
    <location>
        <begin position="24"/>
        <end position="155"/>
    </location>
</feature>
<dbReference type="RefSeq" id="WP_007784409.1">
    <property type="nucleotide sequence ID" value="NZ_CM001441.1"/>
</dbReference>
<evidence type="ECO:0000256" key="4">
    <source>
        <dbReference type="ARBA" id="ARBA00022840"/>
    </source>
</evidence>
<evidence type="ECO:0000256" key="2">
    <source>
        <dbReference type="ARBA" id="ARBA00022705"/>
    </source>
</evidence>
<dbReference type="GO" id="GO:0006270">
    <property type="term" value="P:DNA replication initiation"/>
    <property type="evidence" value="ECO:0007669"/>
    <property type="project" value="InterPro"/>
</dbReference>
<dbReference type="Gene3D" id="3.40.50.300">
    <property type="entry name" value="P-loop containing nucleotide triphosphate hydrolases"/>
    <property type="match status" value="1"/>
</dbReference>
<dbReference type="HOGENOM" id="CLU_026910_3_2_9"/>
<name>H5Y541_9FIRM</name>
<dbReference type="Gene3D" id="1.10.1750.10">
    <property type="match status" value="1"/>
</dbReference>
<organism evidence="10 11">
    <name type="scientific">Desulfosporosinus youngiae DSM 17734</name>
    <dbReference type="NCBI Taxonomy" id="768710"/>
    <lineage>
        <taxon>Bacteria</taxon>
        <taxon>Bacillati</taxon>
        <taxon>Bacillota</taxon>
        <taxon>Clostridia</taxon>
        <taxon>Eubacteriales</taxon>
        <taxon>Desulfitobacteriaceae</taxon>
        <taxon>Desulfosporosinus</taxon>
    </lineage>
</organism>
<dbReference type="SMART" id="SM00760">
    <property type="entry name" value="Bac_DnaA_C"/>
    <property type="match status" value="1"/>
</dbReference>
<dbReference type="PRINTS" id="PR00051">
    <property type="entry name" value="DNAA"/>
</dbReference>
<dbReference type="CDD" id="cd06571">
    <property type="entry name" value="Bac_DnaA_C"/>
    <property type="match status" value="1"/>
</dbReference>
<dbReference type="EMBL" id="CM001441">
    <property type="protein sequence ID" value="EHQ90145.1"/>
    <property type="molecule type" value="Genomic_DNA"/>
</dbReference>
<feature type="domain" description="Chromosomal replication initiator DnaA C-terminal" evidence="9">
    <location>
        <begin position="231"/>
        <end position="299"/>
    </location>
</feature>
<dbReference type="InterPro" id="IPR027417">
    <property type="entry name" value="P-loop_NTPase"/>
</dbReference>
<dbReference type="InterPro" id="IPR010921">
    <property type="entry name" value="Trp_repressor/repl_initiator"/>
</dbReference>
<proteinExistence type="inferred from homology"/>
<evidence type="ECO:0000256" key="7">
    <source>
        <dbReference type="RuleBase" id="RU004227"/>
    </source>
</evidence>
<evidence type="ECO:0000259" key="8">
    <source>
        <dbReference type="SMART" id="SM00382"/>
    </source>
</evidence>
<evidence type="ECO:0000256" key="6">
    <source>
        <dbReference type="ARBA" id="ARBA00023125"/>
    </source>
</evidence>
<keyword evidence="2 7" id="KW-0235">DNA replication</keyword>
<keyword evidence="1" id="KW-0963">Cytoplasm</keyword>
<dbReference type="Pfam" id="PF00308">
    <property type="entry name" value="Bac_DnaA"/>
    <property type="match status" value="1"/>
</dbReference>
<dbReference type="CDD" id="cd00009">
    <property type="entry name" value="AAA"/>
    <property type="match status" value="1"/>
</dbReference>
<keyword evidence="3" id="KW-0547">Nucleotide-binding</keyword>
<keyword evidence="5" id="KW-0446">Lipid-binding</keyword>
<dbReference type="GO" id="GO:0006275">
    <property type="term" value="P:regulation of DNA replication"/>
    <property type="evidence" value="ECO:0007669"/>
    <property type="project" value="InterPro"/>
</dbReference>
<reference evidence="10 11" key="1">
    <citation type="submission" date="2011-11" db="EMBL/GenBank/DDBJ databases">
        <title>The Noncontiguous Finished genome of Desulfosporosinus youngiae DSM 17734.</title>
        <authorList>
            <consortium name="US DOE Joint Genome Institute (JGI-PGF)"/>
            <person name="Lucas S."/>
            <person name="Han J."/>
            <person name="Lapidus A."/>
            <person name="Cheng J.-F."/>
            <person name="Goodwin L."/>
            <person name="Pitluck S."/>
            <person name="Peters L."/>
            <person name="Ovchinnikova G."/>
            <person name="Lu M."/>
            <person name="Land M.L."/>
            <person name="Hauser L."/>
            <person name="Pester M."/>
            <person name="Spring S."/>
            <person name="Ollivier B."/>
            <person name="Rattei T."/>
            <person name="Klenk H.-P."/>
            <person name="Wagner M."/>
            <person name="Loy A."/>
            <person name="Woyke T.J."/>
        </authorList>
    </citation>
    <scope>NUCLEOTIDE SEQUENCE [LARGE SCALE GENOMIC DNA]</scope>
    <source>
        <strain evidence="10 11">DSM 17734</strain>
    </source>
</reference>
<dbReference type="GO" id="GO:0005886">
    <property type="term" value="C:plasma membrane"/>
    <property type="evidence" value="ECO:0007669"/>
    <property type="project" value="TreeGrafter"/>
</dbReference>
<comment type="similarity">
    <text evidence="7">Belongs to the DnaA family.</text>
</comment>
<evidence type="ECO:0000259" key="9">
    <source>
        <dbReference type="SMART" id="SM00760"/>
    </source>
</evidence>
<dbReference type="AlphaFoldDB" id="H5Y541"/>
<dbReference type="SUPFAM" id="SSF48295">
    <property type="entry name" value="TrpR-like"/>
    <property type="match status" value="1"/>
</dbReference>
<dbReference type="InterPro" id="IPR013159">
    <property type="entry name" value="DnaA_C"/>
</dbReference>
<dbReference type="Pfam" id="PF08299">
    <property type="entry name" value="Bac_DnaA_C"/>
    <property type="match status" value="1"/>
</dbReference>
<dbReference type="GO" id="GO:0003688">
    <property type="term" value="F:DNA replication origin binding"/>
    <property type="evidence" value="ECO:0007669"/>
    <property type="project" value="TreeGrafter"/>
</dbReference>
<dbReference type="STRING" id="768710.DesyoDRAFT_3109"/>
<dbReference type="GO" id="GO:0008289">
    <property type="term" value="F:lipid binding"/>
    <property type="evidence" value="ECO:0007669"/>
    <property type="project" value="UniProtKB-KW"/>
</dbReference>
<dbReference type="PANTHER" id="PTHR30050:SF2">
    <property type="entry name" value="CHROMOSOMAL REPLICATION INITIATOR PROTEIN DNAA"/>
    <property type="match status" value="1"/>
</dbReference>
<dbReference type="OrthoDB" id="9807019at2"/>
<keyword evidence="6" id="KW-0238">DNA-binding</keyword>
<accession>H5Y541</accession>